<evidence type="ECO:0000313" key="1">
    <source>
        <dbReference type="EMBL" id="RDD81427.1"/>
    </source>
</evidence>
<dbReference type="RefSeq" id="WP_114845770.1">
    <property type="nucleotide sequence ID" value="NZ_JBHSPE010000020.1"/>
</dbReference>
<organism evidence="1 2">
    <name type="scientific">Dyella tabacisoli</name>
    <dbReference type="NCBI Taxonomy" id="2282381"/>
    <lineage>
        <taxon>Bacteria</taxon>
        <taxon>Pseudomonadati</taxon>
        <taxon>Pseudomonadota</taxon>
        <taxon>Gammaproteobacteria</taxon>
        <taxon>Lysobacterales</taxon>
        <taxon>Rhodanobacteraceae</taxon>
        <taxon>Dyella</taxon>
    </lineage>
</organism>
<dbReference type="OrthoDB" id="5956661at2"/>
<name>A0A369ULP4_9GAMM</name>
<keyword evidence="2" id="KW-1185">Reference proteome</keyword>
<evidence type="ECO:0000313" key="2">
    <source>
        <dbReference type="Proteomes" id="UP000253782"/>
    </source>
</evidence>
<reference evidence="1 2" key="1">
    <citation type="submission" date="2018-07" db="EMBL/GenBank/DDBJ databases">
        <title>Dyella tabacisoli L4-6T, whole genome shotgun sequence.</title>
        <authorList>
            <person name="Zhou X.-K."/>
            <person name="Li W.-J."/>
            <person name="Duan Y.-Q."/>
        </authorList>
    </citation>
    <scope>NUCLEOTIDE SEQUENCE [LARGE SCALE GENOMIC DNA]</scope>
    <source>
        <strain evidence="1 2">L4-6</strain>
    </source>
</reference>
<accession>A0A369ULP4</accession>
<dbReference type="Proteomes" id="UP000253782">
    <property type="component" value="Unassembled WGS sequence"/>
</dbReference>
<dbReference type="AlphaFoldDB" id="A0A369ULP4"/>
<sequence length="215" mass="23716">MIRRLQADTRYEMTPRRITAGGEQTPVLDEAAPAADSVDQQAYRDGYAKGFAAGESDGKRDMQTRLQALENDARQQFDALQQELSTERGRLAALIDVLTSAQQHHDNMVKELAFEVALESLARTFSRMRVDRPLLLGLCEQLVEEFRAKAIRLCVSASDRAALPDQIEGMDIVVGPGLASGECALMTERGQVESSIASRLKSIYEAMLEALEAEL</sequence>
<gene>
    <name evidence="1" type="ORF">DVJ77_11990</name>
</gene>
<comment type="caution">
    <text evidence="1">The sequence shown here is derived from an EMBL/GenBank/DDBJ whole genome shotgun (WGS) entry which is preliminary data.</text>
</comment>
<dbReference type="EMBL" id="QQAH01000010">
    <property type="protein sequence ID" value="RDD81427.1"/>
    <property type="molecule type" value="Genomic_DNA"/>
</dbReference>
<protein>
    <submittedName>
        <fullName evidence="1">Uncharacterized protein</fullName>
    </submittedName>
</protein>
<proteinExistence type="predicted"/>